<name>A0AAD7CRN6_MYCRO</name>
<organism evidence="2 3">
    <name type="scientific">Mycena rosella</name>
    <name type="common">Pink bonnet</name>
    <name type="synonym">Agaricus rosellus</name>
    <dbReference type="NCBI Taxonomy" id="1033263"/>
    <lineage>
        <taxon>Eukaryota</taxon>
        <taxon>Fungi</taxon>
        <taxon>Dikarya</taxon>
        <taxon>Basidiomycota</taxon>
        <taxon>Agaricomycotina</taxon>
        <taxon>Agaricomycetes</taxon>
        <taxon>Agaricomycetidae</taxon>
        <taxon>Agaricales</taxon>
        <taxon>Marasmiineae</taxon>
        <taxon>Mycenaceae</taxon>
        <taxon>Mycena</taxon>
    </lineage>
</organism>
<proteinExistence type="predicted"/>
<evidence type="ECO:0000313" key="3">
    <source>
        <dbReference type="Proteomes" id="UP001221757"/>
    </source>
</evidence>
<sequence>MSTAGDTSFGAANLPDDILGRFLDAAPDFDTLNAAVGVSKRWQGVFVTHPKAIALSVAHNIVGPALPQAVCFLRYPYPEKEEDSWADPEDQEEVDSTTEDDTEDEDGGGANRRVNTRKEGKPGTKKPEPFSEGDEISELSPQERTELQGNAGIVSQLEEIFSLRHKDRTSETSRLTALESHRFSRAMYRVMLYCQLFYWPLNLDDIDSMEDDLEALEKIQKGRYTMLNQYSTAELLEIRAVVAFLHELIKVVLGNKLFDDGKDICISTGPAVILQAYLTNSSDPFDDAVEPEVMDGNEDNVFFGGFFSIPMKRIWKERKTVPPESEWDAILDVVCGKSDACAQCGVVAGLKLWSEANWKNLINVDFCALLPGKLGQNDIETEALMDLFMSSTCGAEVIVAEILDMKTTDFAAWKKDDILCSACLDKLIGAHLHLWLLKRKAQDGWKPTENCWYGYNCNTQVHKRTHAKGRNHLCIPVR</sequence>
<dbReference type="AlphaFoldDB" id="A0AAD7CRN6"/>
<feature type="region of interest" description="Disordered" evidence="1">
    <location>
        <begin position="80"/>
        <end position="140"/>
    </location>
</feature>
<keyword evidence="3" id="KW-1185">Reference proteome</keyword>
<dbReference type="EMBL" id="JARKIE010000257">
    <property type="protein sequence ID" value="KAJ7660591.1"/>
    <property type="molecule type" value="Genomic_DNA"/>
</dbReference>
<reference evidence="2" key="1">
    <citation type="submission" date="2023-03" db="EMBL/GenBank/DDBJ databases">
        <title>Massive genome expansion in bonnet fungi (Mycena s.s.) driven by repeated elements and novel gene families across ecological guilds.</title>
        <authorList>
            <consortium name="Lawrence Berkeley National Laboratory"/>
            <person name="Harder C.B."/>
            <person name="Miyauchi S."/>
            <person name="Viragh M."/>
            <person name="Kuo A."/>
            <person name="Thoen E."/>
            <person name="Andreopoulos B."/>
            <person name="Lu D."/>
            <person name="Skrede I."/>
            <person name="Drula E."/>
            <person name="Henrissat B."/>
            <person name="Morin E."/>
            <person name="Kohler A."/>
            <person name="Barry K."/>
            <person name="LaButti K."/>
            <person name="Morin E."/>
            <person name="Salamov A."/>
            <person name="Lipzen A."/>
            <person name="Mereny Z."/>
            <person name="Hegedus B."/>
            <person name="Baldrian P."/>
            <person name="Stursova M."/>
            <person name="Weitz H."/>
            <person name="Taylor A."/>
            <person name="Grigoriev I.V."/>
            <person name="Nagy L.G."/>
            <person name="Martin F."/>
            <person name="Kauserud H."/>
        </authorList>
    </citation>
    <scope>NUCLEOTIDE SEQUENCE</scope>
    <source>
        <strain evidence="2">CBHHK067</strain>
    </source>
</reference>
<protein>
    <recommendedName>
        <fullName evidence="4">F-box domain-containing protein</fullName>
    </recommendedName>
</protein>
<evidence type="ECO:0000313" key="2">
    <source>
        <dbReference type="EMBL" id="KAJ7660591.1"/>
    </source>
</evidence>
<gene>
    <name evidence="2" type="ORF">B0H17DRAFT_330811</name>
</gene>
<dbReference type="Proteomes" id="UP001221757">
    <property type="component" value="Unassembled WGS sequence"/>
</dbReference>
<accession>A0AAD7CRN6</accession>
<feature type="compositionally biased region" description="Basic and acidic residues" evidence="1">
    <location>
        <begin position="116"/>
        <end position="129"/>
    </location>
</feature>
<comment type="caution">
    <text evidence="2">The sequence shown here is derived from an EMBL/GenBank/DDBJ whole genome shotgun (WGS) entry which is preliminary data.</text>
</comment>
<evidence type="ECO:0000256" key="1">
    <source>
        <dbReference type="SAM" id="MobiDB-lite"/>
    </source>
</evidence>
<feature type="compositionally biased region" description="Acidic residues" evidence="1">
    <location>
        <begin position="80"/>
        <end position="107"/>
    </location>
</feature>
<evidence type="ECO:0008006" key="4">
    <source>
        <dbReference type="Google" id="ProtNLM"/>
    </source>
</evidence>